<dbReference type="RefSeq" id="WP_053172452.1">
    <property type="nucleotide sequence ID" value="NZ_LGUV01000234.1"/>
</dbReference>
<gene>
    <name evidence="2" type="ORF">ADK75_18935</name>
</gene>
<dbReference type="PATRIC" id="fig|1961.12.peg.4301"/>
<reference evidence="3" key="1">
    <citation type="submission" date="2015-07" db="EMBL/GenBank/DDBJ databases">
        <authorList>
            <consortium name="Consortium for Microbial Forensics and Genomics (microFORGE)"/>
            <person name="Knight B.M."/>
            <person name="Roberts D.P."/>
            <person name="Lin D."/>
            <person name="Hari K."/>
            <person name="Fletcher J."/>
            <person name="Melcher U."/>
            <person name="Blagden T."/>
            <person name="Winegar R.A."/>
        </authorList>
    </citation>
    <scope>NUCLEOTIDE SEQUENCE [LARGE SCALE GENOMIC DNA]</scope>
    <source>
        <strain evidence="3">NRRL B-1447</strain>
    </source>
</reference>
<organism evidence="2 3">
    <name type="scientific">Streptomyces virginiae</name>
    <name type="common">Streptomyces cinnamonensis</name>
    <dbReference type="NCBI Taxonomy" id="1961"/>
    <lineage>
        <taxon>Bacteria</taxon>
        <taxon>Bacillati</taxon>
        <taxon>Actinomycetota</taxon>
        <taxon>Actinomycetes</taxon>
        <taxon>Kitasatosporales</taxon>
        <taxon>Streptomycetaceae</taxon>
        <taxon>Streptomyces</taxon>
    </lineage>
</organism>
<comment type="caution">
    <text evidence="2">The sequence shown here is derived from an EMBL/GenBank/DDBJ whole genome shotgun (WGS) entry which is preliminary data.</text>
</comment>
<feature type="region of interest" description="Disordered" evidence="1">
    <location>
        <begin position="1"/>
        <end position="73"/>
    </location>
</feature>
<dbReference type="AlphaFoldDB" id="A0A0L8MI77"/>
<evidence type="ECO:0000256" key="1">
    <source>
        <dbReference type="SAM" id="MobiDB-lite"/>
    </source>
</evidence>
<feature type="compositionally biased region" description="Acidic residues" evidence="1">
    <location>
        <begin position="56"/>
        <end position="65"/>
    </location>
</feature>
<evidence type="ECO:0000313" key="3">
    <source>
        <dbReference type="Proteomes" id="UP000037084"/>
    </source>
</evidence>
<dbReference type="Proteomes" id="UP000037084">
    <property type="component" value="Unassembled WGS sequence"/>
</dbReference>
<proteinExistence type="predicted"/>
<evidence type="ECO:0000313" key="2">
    <source>
        <dbReference type="EMBL" id="KOG50010.1"/>
    </source>
</evidence>
<name>A0A0L8MI77_STRVG</name>
<dbReference type="EMBL" id="LGUV01000234">
    <property type="protein sequence ID" value="KOG50010.1"/>
    <property type="molecule type" value="Genomic_DNA"/>
</dbReference>
<dbReference type="OrthoDB" id="9996882at2"/>
<protein>
    <submittedName>
        <fullName evidence="2">Uncharacterized protein</fullName>
    </submittedName>
</protein>
<sequence>MSPDRRPDLPAPVPESEDPVTPDLPPIGEGAPDLPGSGGPDDADAESPRRAQDAPESADPDDDAAEGSAEPPD</sequence>
<accession>A0A0L8MI77</accession>